<dbReference type="AlphaFoldDB" id="A0A934X569"/>
<protein>
    <submittedName>
        <fullName evidence="6">MarR family transcriptional regulator</fullName>
    </submittedName>
</protein>
<dbReference type="SMART" id="SM00347">
    <property type="entry name" value="HTH_MARR"/>
    <property type="match status" value="1"/>
</dbReference>
<sequence length="165" mass="18099">MRRPAPWKGSGRRTRRFPTRRSSINGAAATPLLTLRELLDLAEEVGPTIARRAELGHTELKAIELLVRSPHGPVELARELGITSAASSGIVDRLEARGHVRREAHATDGRRTQVVLTESAREEVLGHLVPMFGALAAMDATFTEDEKVIVQRYLRGAIGAIKRVL</sequence>
<dbReference type="GO" id="GO:0003700">
    <property type="term" value="F:DNA-binding transcription factor activity"/>
    <property type="evidence" value="ECO:0007669"/>
    <property type="project" value="InterPro"/>
</dbReference>
<dbReference type="GO" id="GO:0003677">
    <property type="term" value="F:DNA binding"/>
    <property type="evidence" value="ECO:0007669"/>
    <property type="project" value="UniProtKB-KW"/>
</dbReference>
<dbReference type="InterPro" id="IPR036388">
    <property type="entry name" value="WH-like_DNA-bd_sf"/>
</dbReference>
<evidence type="ECO:0000256" key="1">
    <source>
        <dbReference type="ARBA" id="ARBA00023015"/>
    </source>
</evidence>
<proteinExistence type="predicted"/>
<dbReference type="PRINTS" id="PR00598">
    <property type="entry name" value="HTHMARR"/>
</dbReference>
<dbReference type="EMBL" id="JADIXZ010000004">
    <property type="protein sequence ID" value="MBK6301297.1"/>
    <property type="molecule type" value="Genomic_DNA"/>
</dbReference>
<evidence type="ECO:0000256" key="3">
    <source>
        <dbReference type="ARBA" id="ARBA00023163"/>
    </source>
</evidence>
<evidence type="ECO:0000313" key="7">
    <source>
        <dbReference type="Proteomes" id="UP000718281"/>
    </source>
</evidence>
<dbReference type="InterPro" id="IPR000835">
    <property type="entry name" value="HTH_MarR-typ"/>
</dbReference>
<keyword evidence="3" id="KW-0804">Transcription</keyword>
<evidence type="ECO:0000313" key="6">
    <source>
        <dbReference type="EMBL" id="MBK6301297.1"/>
    </source>
</evidence>
<keyword evidence="2" id="KW-0238">DNA-binding</keyword>
<gene>
    <name evidence="6" type="ORF">IPF40_09695</name>
</gene>
<feature type="compositionally biased region" description="Basic residues" evidence="4">
    <location>
        <begin position="1"/>
        <end position="19"/>
    </location>
</feature>
<dbReference type="Gene3D" id="1.10.10.10">
    <property type="entry name" value="Winged helix-like DNA-binding domain superfamily/Winged helix DNA-binding domain"/>
    <property type="match status" value="1"/>
</dbReference>
<dbReference type="PROSITE" id="PS01117">
    <property type="entry name" value="HTH_MARR_1"/>
    <property type="match status" value="1"/>
</dbReference>
<dbReference type="InterPro" id="IPR023187">
    <property type="entry name" value="Tscrpt_reg_MarR-type_CS"/>
</dbReference>
<dbReference type="PANTHER" id="PTHR33164">
    <property type="entry name" value="TRANSCRIPTIONAL REGULATOR, MARR FAMILY"/>
    <property type="match status" value="1"/>
</dbReference>
<dbReference type="Proteomes" id="UP000718281">
    <property type="component" value="Unassembled WGS sequence"/>
</dbReference>
<evidence type="ECO:0000256" key="2">
    <source>
        <dbReference type="ARBA" id="ARBA00023125"/>
    </source>
</evidence>
<dbReference type="GO" id="GO:0006950">
    <property type="term" value="P:response to stress"/>
    <property type="evidence" value="ECO:0007669"/>
    <property type="project" value="TreeGrafter"/>
</dbReference>
<dbReference type="PANTHER" id="PTHR33164:SF43">
    <property type="entry name" value="HTH-TYPE TRANSCRIPTIONAL REPRESSOR YETL"/>
    <property type="match status" value="1"/>
</dbReference>
<dbReference type="InterPro" id="IPR036390">
    <property type="entry name" value="WH_DNA-bd_sf"/>
</dbReference>
<comment type="caution">
    <text evidence="6">The sequence shown here is derived from an EMBL/GenBank/DDBJ whole genome shotgun (WGS) entry which is preliminary data.</text>
</comment>
<feature type="domain" description="HTH marR-type" evidence="5">
    <location>
        <begin position="48"/>
        <end position="147"/>
    </location>
</feature>
<feature type="region of interest" description="Disordered" evidence="4">
    <location>
        <begin position="1"/>
        <end position="24"/>
    </location>
</feature>
<keyword evidence="1" id="KW-0805">Transcription regulation</keyword>
<reference evidence="6 7" key="1">
    <citation type="submission" date="2020-10" db="EMBL/GenBank/DDBJ databases">
        <title>Connecting structure to function with the recovery of over 1000 high-quality activated sludge metagenome-assembled genomes encoding full-length rRNA genes using long-read sequencing.</title>
        <authorList>
            <person name="Singleton C.M."/>
            <person name="Petriglieri F."/>
            <person name="Kristensen J.M."/>
            <person name="Kirkegaard R.H."/>
            <person name="Michaelsen T.Y."/>
            <person name="Andersen M.H."/>
            <person name="Karst S.M."/>
            <person name="Dueholm M.S."/>
            <person name="Nielsen P.H."/>
            <person name="Albertsen M."/>
        </authorList>
    </citation>
    <scope>NUCLEOTIDE SEQUENCE [LARGE SCALE GENOMIC DNA]</scope>
    <source>
        <strain evidence="6">AalE_18-Q3-R2-46_BAT3C.188</strain>
    </source>
</reference>
<dbReference type="InterPro" id="IPR039422">
    <property type="entry name" value="MarR/SlyA-like"/>
</dbReference>
<evidence type="ECO:0000256" key="4">
    <source>
        <dbReference type="SAM" id="MobiDB-lite"/>
    </source>
</evidence>
<evidence type="ECO:0000259" key="5">
    <source>
        <dbReference type="SMART" id="SM00347"/>
    </source>
</evidence>
<dbReference type="SUPFAM" id="SSF46785">
    <property type="entry name" value="Winged helix' DNA-binding domain"/>
    <property type="match status" value="1"/>
</dbReference>
<name>A0A934X569_9MICO</name>
<organism evidence="6 7">
    <name type="scientific">Candidatus Phosphoribacter hodrii</name>
    <dbReference type="NCBI Taxonomy" id="2953743"/>
    <lineage>
        <taxon>Bacteria</taxon>
        <taxon>Bacillati</taxon>
        <taxon>Actinomycetota</taxon>
        <taxon>Actinomycetes</taxon>
        <taxon>Micrococcales</taxon>
        <taxon>Dermatophilaceae</taxon>
        <taxon>Candidatus Phosphoribacter</taxon>
    </lineage>
</organism>
<accession>A0A934X569</accession>
<dbReference type="Pfam" id="PF12802">
    <property type="entry name" value="MarR_2"/>
    <property type="match status" value="1"/>
</dbReference>